<dbReference type="Proteomes" id="UP000267821">
    <property type="component" value="Unassembled WGS sequence"/>
</dbReference>
<name>A0A3N4LVY5_9PEZI</name>
<reference evidence="1 2" key="1">
    <citation type="journal article" date="2018" name="Nat. Ecol. Evol.">
        <title>Pezizomycetes genomes reveal the molecular basis of ectomycorrhizal truffle lifestyle.</title>
        <authorList>
            <person name="Murat C."/>
            <person name="Payen T."/>
            <person name="Noel B."/>
            <person name="Kuo A."/>
            <person name="Morin E."/>
            <person name="Chen J."/>
            <person name="Kohler A."/>
            <person name="Krizsan K."/>
            <person name="Balestrini R."/>
            <person name="Da Silva C."/>
            <person name="Montanini B."/>
            <person name="Hainaut M."/>
            <person name="Levati E."/>
            <person name="Barry K.W."/>
            <person name="Belfiori B."/>
            <person name="Cichocki N."/>
            <person name="Clum A."/>
            <person name="Dockter R.B."/>
            <person name="Fauchery L."/>
            <person name="Guy J."/>
            <person name="Iotti M."/>
            <person name="Le Tacon F."/>
            <person name="Lindquist E.A."/>
            <person name="Lipzen A."/>
            <person name="Malagnac F."/>
            <person name="Mello A."/>
            <person name="Molinier V."/>
            <person name="Miyauchi S."/>
            <person name="Poulain J."/>
            <person name="Riccioni C."/>
            <person name="Rubini A."/>
            <person name="Sitrit Y."/>
            <person name="Splivallo R."/>
            <person name="Traeger S."/>
            <person name="Wang M."/>
            <person name="Zifcakova L."/>
            <person name="Wipf D."/>
            <person name="Zambonelli A."/>
            <person name="Paolocci F."/>
            <person name="Nowrousian M."/>
            <person name="Ottonello S."/>
            <person name="Baldrian P."/>
            <person name="Spatafora J.W."/>
            <person name="Henrissat B."/>
            <person name="Nagy L.G."/>
            <person name="Aury J.M."/>
            <person name="Wincker P."/>
            <person name="Grigoriev I.V."/>
            <person name="Bonfante P."/>
            <person name="Martin F.M."/>
        </authorList>
    </citation>
    <scope>NUCLEOTIDE SEQUENCE [LARGE SCALE GENOMIC DNA]</scope>
    <source>
        <strain evidence="1 2">ATCC MYA-4762</strain>
    </source>
</reference>
<sequence>MAPFGPWLTISSQLVLCSQRHQFTLISLKPRSKASRPISPVEKSNVSHVAYCTATRARKKKADKMNVCTVYRYW</sequence>
<dbReference type="AlphaFoldDB" id="A0A3N4LVY5"/>
<organism evidence="1 2">
    <name type="scientific">Terfezia boudieri ATCC MYA-4762</name>
    <dbReference type="NCBI Taxonomy" id="1051890"/>
    <lineage>
        <taxon>Eukaryota</taxon>
        <taxon>Fungi</taxon>
        <taxon>Dikarya</taxon>
        <taxon>Ascomycota</taxon>
        <taxon>Pezizomycotina</taxon>
        <taxon>Pezizomycetes</taxon>
        <taxon>Pezizales</taxon>
        <taxon>Pezizaceae</taxon>
        <taxon>Terfezia</taxon>
    </lineage>
</organism>
<keyword evidence="2" id="KW-1185">Reference proteome</keyword>
<gene>
    <name evidence="1" type="ORF">L211DRAFT_834747</name>
</gene>
<evidence type="ECO:0000313" key="1">
    <source>
        <dbReference type="EMBL" id="RPB27073.1"/>
    </source>
</evidence>
<evidence type="ECO:0000313" key="2">
    <source>
        <dbReference type="Proteomes" id="UP000267821"/>
    </source>
</evidence>
<accession>A0A3N4LVY5</accession>
<proteinExistence type="predicted"/>
<dbReference type="EMBL" id="ML121532">
    <property type="protein sequence ID" value="RPB27073.1"/>
    <property type="molecule type" value="Genomic_DNA"/>
</dbReference>
<protein>
    <submittedName>
        <fullName evidence="1">Uncharacterized protein</fullName>
    </submittedName>
</protein>
<dbReference type="InParanoid" id="A0A3N4LVY5"/>